<reference evidence="2" key="1">
    <citation type="submission" date="2019-04" db="EMBL/GenBank/DDBJ databases">
        <title>Evolution of Biomass-Degrading Anaerobic Consortia Revealed by Metagenomics.</title>
        <authorList>
            <person name="Peng X."/>
        </authorList>
    </citation>
    <scope>NUCLEOTIDE SEQUENCE</scope>
    <source>
        <strain evidence="2">SIG13</strain>
    </source>
</reference>
<dbReference type="Proteomes" id="UP000713479">
    <property type="component" value="Unassembled WGS sequence"/>
</dbReference>
<comment type="caution">
    <text evidence="2">The sequence shown here is derived from an EMBL/GenBank/DDBJ whole genome shotgun (WGS) entry which is preliminary data.</text>
</comment>
<organism evidence="2 3">
    <name type="scientific">Methanobrevibacter millerae</name>
    <dbReference type="NCBI Taxonomy" id="230361"/>
    <lineage>
        <taxon>Archaea</taxon>
        <taxon>Methanobacteriati</taxon>
        <taxon>Methanobacteriota</taxon>
        <taxon>Methanomada group</taxon>
        <taxon>Methanobacteria</taxon>
        <taxon>Methanobacteriales</taxon>
        <taxon>Methanobacteriaceae</taxon>
        <taxon>Methanobrevibacter</taxon>
    </lineage>
</organism>
<evidence type="ECO:0000313" key="2">
    <source>
        <dbReference type="EMBL" id="MBE6510911.1"/>
    </source>
</evidence>
<proteinExistence type="predicted"/>
<sequence>MGICPDCGGWIDEGDCSCSCGSTRYMDDDREDDDSYDYSGSSTSWGWQYVPSQTFNEPVNENTKENEILRGRSEWEIDQILKKQREEKEKQRKEKEKQFEEKRKRAQMEFEIRQYEARKRWEKEQNEKNPDYLATQIGKVKRKVIANKILLISGPDHLTGIQKKVDNGFGEVIRLQNKLSQFDIDESDDYEALDEEIRTLKKENKSISYIIDHIDEAYSANAKEVLHRNTQRLNCLEEKFDSLYPKRGLFKKRDRTKRTRITLE</sequence>
<feature type="coiled-coil region" evidence="1">
    <location>
        <begin position="78"/>
        <end position="105"/>
    </location>
</feature>
<dbReference type="AlphaFoldDB" id="A0A8T3VNL7"/>
<protein>
    <submittedName>
        <fullName evidence="2">Uncharacterized protein</fullName>
    </submittedName>
</protein>
<keyword evidence="1" id="KW-0175">Coiled coil</keyword>
<accession>A0A8T3VNL7</accession>
<name>A0A8T3VNL7_9EURY</name>
<dbReference type="EMBL" id="SUTF01000007">
    <property type="protein sequence ID" value="MBE6510911.1"/>
    <property type="molecule type" value="Genomic_DNA"/>
</dbReference>
<gene>
    <name evidence="2" type="ORF">E7Z74_06560</name>
</gene>
<evidence type="ECO:0000313" key="3">
    <source>
        <dbReference type="Proteomes" id="UP000713479"/>
    </source>
</evidence>
<evidence type="ECO:0000256" key="1">
    <source>
        <dbReference type="SAM" id="Coils"/>
    </source>
</evidence>